<evidence type="ECO:0008006" key="7">
    <source>
        <dbReference type="Google" id="ProtNLM"/>
    </source>
</evidence>
<feature type="chain" id="PRO_5040437010" description="Acid phosphatase" evidence="4">
    <location>
        <begin position="25"/>
        <end position="264"/>
    </location>
</feature>
<feature type="signal peptide" evidence="4">
    <location>
        <begin position="1"/>
        <end position="24"/>
    </location>
</feature>
<dbReference type="Proteomes" id="UP001151287">
    <property type="component" value="Unassembled WGS sequence"/>
</dbReference>
<evidence type="ECO:0000256" key="3">
    <source>
        <dbReference type="PIRNR" id="PIRNR002674"/>
    </source>
</evidence>
<proteinExistence type="inferred from homology"/>
<dbReference type="PANTHER" id="PTHR31284">
    <property type="entry name" value="ACID PHOSPHATASE-LIKE PROTEIN"/>
    <property type="match status" value="1"/>
</dbReference>
<name>A0A9Q0HMG1_9POAL</name>
<dbReference type="NCBIfam" id="TIGR01675">
    <property type="entry name" value="plant-AP"/>
    <property type="match status" value="1"/>
</dbReference>
<evidence type="ECO:0000256" key="4">
    <source>
        <dbReference type="SAM" id="SignalP"/>
    </source>
</evidence>
<comment type="caution">
    <text evidence="5">The sequence shown here is derived from an EMBL/GenBank/DDBJ whole genome shotgun (WGS) entry which is preliminary data.</text>
</comment>
<dbReference type="OrthoDB" id="59415at2759"/>
<sequence length="264" mass="29501">MIPTPLPALLSLLLLSFFSSGSSARSILKSPPDDPRFLFSTRRSSSSDDQYCDSWRLSVETNNAGKWSTVPEKCVSFVAKYIEKGKYRSDSDVVAQDSLTFAKTVTLAGDGKDIWVFDIDETLLSNVPYYKANGWGSKKFNETAWDEWVIQAKAAALPASIKLYYELLKLGFHAVLLTGRDESQRSITEQNLLYAGYHSWTRLILRGDSDKGTTAVVYKSSKRAELEAEGYRIHGSSGDQWSDLFGSPMATRSLKLPNPMYFIS</sequence>
<dbReference type="InterPro" id="IPR005519">
    <property type="entry name" value="Acid_phosphat_B-like"/>
</dbReference>
<comment type="similarity">
    <text evidence="3">Belongs to the APS1/VSP family.</text>
</comment>
<keyword evidence="1 4" id="KW-0732">Signal</keyword>
<dbReference type="PANTHER" id="PTHR31284:SF10">
    <property type="entry name" value="ACID PHOSPHATASE-LIKE PROTEIN"/>
    <property type="match status" value="1"/>
</dbReference>
<evidence type="ECO:0000256" key="2">
    <source>
        <dbReference type="ARBA" id="ARBA00023180"/>
    </source>
</evidence>
<gene>
    <name evidence="5" type="ORF">LUZ63_015248</name>
</gene>
<dbReference type="InterPro" id="IPR023214">
    <property type="entry name" value="HAD_sf"/>
</dbReference>
<dbReference type="InterPro" id="IPR010028">
    <property type="entry name" value="Acid_phosphatase_pln"/>
</dbReference>
<dbReference type="PIRSF" id="PIRSF002674">
    <property type="entry name" value="VSP"/>
    <property type="match status" value="1"/>
</dbReference>
<dbReference type="EMBL" id="JAMQYH010000004">
    <property type="protein sequence ID" value="KAJ1691093.1"/>
    <property type="molecule type" value="Genomic_DNA"/>
</dbReference>
<dbReference type="InterPro" id="IPR014403">
    <property type="entry name" value="APS1/VSP"/>
</dbReference>
<dbReference type="SUPFAM" id="SSF56784">
    <property type="entry name" value="HAD-like"/>
    <property type="match status" value="1"/>
</dbReference>
<reference evidence="5" key="1">
    <citation type="journal article" date="2022" name="Cell">
        <title>Repeat-based holocentromeres influence genome architecture and karyotype evolution.</title>
        <authorList>
            <person name="Hofstatter P.G."/>
            <person name="Thangavel G."/>
            <person name="Lux T."/>
            <person name="Neumann P."/>
            <person name="Vondrak T."/>
            <person name="Novak P."/>
            <person name="Zhang M."/>
            <person name="Costa L."/>
            <person name="Castellani M."/>
            <person name="Scott A."/>
            <person name="Toegelov H."/>
            <person name="Fuchs J."/>
            <person name="Mata-Sucre Y."/>
            <person name="Dias Y."/>
            <person name="Vanzela A.L.L."/>
            <person name="Huettel B."/>
            <person name="Almeida C.C.S."/>
            <person name="Simkova H."/>
            <person name="Souza G."/>
            <person name="Pedrosa-Harand A."/>
            <person name="Macas J."/>
            <person name="Mayer K.F.X."/>
            <person name="Houben A."/>
            <person name="Marques A."/>
        </authorList>
    </citation>
    <scope>NUCLEOTIDE SEQUENCE</scope>
    <source>
        <strain evidence="5">RhyBre1mFocal</strain>
    </source>
</reference>
<evidence type="ECO:0000256" key="1">
    <source>
        <dbReference type="ARBA" id="ARBA00022729"/>
    </source>
</evidence>
<dbReference type="CDD" id="cd07535">
    <property type="entry name" value="HAD_VSP"/>
    <property type="match status" value="1"/>
</dbReference>
<dbReference type="Pfam" id="PF03767">
    <property type="entry name" value="Acid_phosphat_B"/>
    <property type="match status" value="1"/>
</dbReference>
<dbReference type="AlphaFoldDB" id="A0A9Q0HMG1"/>
<evidence type="ECO:0000313" key="5">
    <source>
        <dbReference type="EMBL" id="KAJ1691093.1"/>
    </source>
</evidence>
<keyword evidence="6" id="KW-1185">Reference proteome</keyword>
<keyword evidence="2" id="KW-0325">Glycoprotein</keyword>
<dbReference type="InterPro" id="IPR036412">
    <property type="entry name" value="HAD-like_sf"/>
</dbReference>
<dbReference type="GO" id="GO:0003993">
    <property type="term" value="F:acid phosphatase activity"/>
    <property type="evidence" value="ECO:0007669"/>
    <property type="project" value="InterPro"/>
</dbReference>
<organism evidence="5 6">
    <name type="scientific">Rhynchospora breviuscula</name>
    <dbReference type="NCBI Taxonomy" id="2022672"/>
    <lineage>
        <taxon>Eukaryota</taxon>
        <taxon>Viridiplantae</taxon>
        <taxon>Streptophyta</taxon>
        <taxon>Embryophyta</taxon>
        <taxon>Tracheophyta</taxon>
        <taxon>Spermatophyta</taxon>
        <taxon>Magnoliopsida</taxon>
        <taxon>Liliopsida</taxon>
        <taxon>Poales</taxon>
        <taxon>Cyperaceae</taxon>
        <taxon>Cyperoideae</taxon>
        <taxon>Rhynchosporeae</taxon>
        <taxon>Rhynchospora</taxon>
    </lineage>
</organism>
<dbReference type="Gene3D" id="3.40.50.1000">
    <property type="entry name" value="HAD superfamily/HAD-like"/>
    <property type="match status" value="1"/>
</dbReference>
<evidence type="ECO:0000313" key="6">
    <source>
        <dbReference type="Proteomes" id="UP001151287"/>
    </source>
</evidence>
<protein>
    <recommendedName>
        <fullName evidence="7">Acid phosphatase</fullName>
    </recommendedName>
</protein>
<accession>A0A9Q0HMG1</accession>